<evidence type="ECO:0000313" key="4">
    <source>
        <dbReference type="Proteomes" id="UP000057981"/>
    </source>
</evidence>
<keyword evidence="4" id="KW-1185">Reference proteome</keyword>
<reference evidence="3 4" key="1">
    <citation type="submission" date="2015-10" db="EMBL/GenBank/DDBJ databases">
        <authorList>
            <person name="Gilbert D.G."/>
        </authorList>
    </citation>
    <scope>NUCLEOTIDE SEQUENCE [LARGE SCALE GENOMIC DNA]</scope>
    <source>
        <strain evidence="4">HZ-22</strain>
    </source>
</reference>
<gene>
    <name evidence="3" type="ORF">APS56_07635</name>
</gene>
<keyword evidence="1" id="KW-0472">Membrane</keyword>
<feature type="signal peptide" evidence="2">
    <location>
        <begin position="1"/>
        <end position="24"/>
    </location>
</feature>
<dbReference type="AlphaFoldDB" id="A0A0P0CWV5"/>
<dbReference type="EMBL" id="CP012898">
    <property type="protein sequence ID" value="ALJ05002.1"/>
    <property type="molecule type" value="Genomic_DNA"/>
</dbReference>
<dbReference type="KEGG" id="ahz:APS56_07635"/>
<sequence>MLKKSLLILSLFSYFCFQSGIVLAQQPTNSNLFDDDFKKRYTGRKYNYEGKEVIGYTPEGKGEIADYKNEKNRIKEKNNENQLSINLGPLGWIFILILLVAIAYFIFILLNEGSGGWFSKRQQQKLNNNSDITSKNIENTDIQLLINHAENNHNYRMAIRYYYLLVLKTLSLKNHIKIEDDKTNADYLNEINTSPFFKKFNYISYIYNYTWYGEFEVNTAQYNVAKSNFTNLINSIK</sequence>
<evidence type="ECO:0008006" key="5">
    <source>
        <dbReference type="Google" id="ProtNLM"/>
    </source>
</evidence>
<name>A0A0P0CWV5_9FLAO</name>
<evidence type="ECO:0000256" key="2">
    <source>
        <dbReference type="SAM" id="SignalP"/>
    </source>
</evidence>
<evidence type="ECO:0000313" key="3">
    <source>
        <dbReference type="EMBL" id="ALJ05002.1"/>
    </source>
</evidence>
<keyword evidence="1" id="KW-0812">Transmembrane</keyword>
<feature type="transmembrane region" description="Helical" evidence="1">
    <location>
        <begin position="90"/>
        <end position="110"/>
    </location>
</feature>
<proteinExistence type="predicted"/>
<protein>
    <recommendedName>
        <fullName evidence="5">DUF4129 domain-containing protein</fullName>
    </recommendedName>
</protein>
<dbReference type="RefSeq" id="WP_054726843.1">
    <property type="nucleotide sequence ID" value="NZ_CP012898.1"/>
</dbReference>
<keyword evidence="2" id="KW-0732">Signal</keyword>
<organism evidence="3 4">
    <name type="scientific">Pseudalgibacter alginicilyticus</name>
    <dbReference type="NCBI Taxonomy" id="1736674"/>
    <lineage>
        <taxon>Bacteria</taxon>
        <taxon>Pseudomonadati</taxon>
        <taxon>Bacteroidota</taxon>
        <taxon>Flavobacteriia</taxon>
        <taxon>Flavobacteriales</taxon>
        <taxon>Flavobacteriaceae</taxon>
        <taxon>Pseudalgibacter</taxon>
    </lineage>
</organism>
<dbReference type="Proteomes" id="UP000057981">
    <property type="component" value="Chromosome"/>
</dbReference>
<feature type="chain" id="PRO_5006043016" description="DUF4129 domain-containing protein" evidence="2">
    <location>
        <begin position="25"/>
        <end position="237"/>
    </location>
</feature>
<keyword evidence="1" id="KW-1133">Transmembrane helix</keyword>
<dbReference type="STRING" id="1736674.APS56_07635"/>
<accession>A0A0P0CWV5</accession>
<dbReference type="OrthoDB" id="5491447at2"/>
<evidence type="ECO:0000256" key="1">
    <source>
        <dbReference type="SAM" id="Phobius"/>
    </source>
</evidence>